<evidence type="ECO:0000256" key="1">
    <source>
        <dbReference type="ARBA" id="ARBA00004496"/>
    </source>
</evidence>
<keyword evidence="21" id="KW-1185">Reference proteome</keyword>
<evidence type="ECO:0000256" key="4">
    <source>
        <dbReference type="ARBA" id="ARBA00022490"/>
    </source>
</evidence>
<comment type="catalytic activity">
    <reaction evidence="15 18">
        <text>alpha-D-glucosamine 1-phosphate + acetyl-CoA = N-acetyl-alpha-D-glucosamine 1-phosphate + CoA + H(+)</text>
        <dbReference type="Rhea" id="RHEA:13725"/>
        <dbReference type="ChEBI" id="CHEBI:15378"/>
        <dbReference type="ChEBI" id="CHEBI:57287"/>
        <dbReference type="ChEBI" id="CHEBI:57288"/>
        <dbReference type="ChEBI" id="CHEBI:57776"/>
        <dbReference type="ChEBI" id="CHEBI:58516"/>
        <dbReference type="EC" id="2.3.1.157"/>
    </reaction>
</comment>
<evidence type="ECO:0000256" key="8">
    <source>
        <dbReference type="ARBA" id="ARBA00022737"/>
    </source>
</evidence>
<dbReference type="PANTHER" id="PTHR43584:SF3">
    <property type="entry name" value="BIFUNCTIONAL PROTEIN GLMU"/>
    <property type="match status" value="1"/>
</dbReference>
<evidence type="ECO:0000256" key="2">
    <source>
        <dbReference type="ARBA" id="ARBA00007707"/>
    </source>
</evidence>
<dbReference type="InterPro" id="IPR038009">
    <property type="entry name" value="GlmU_C_LbH"/>
</dbReference>
<feature type="binding site" evidence="18">
    <location>
        <position position="356"/>
    </location>
    <ligand>
        <name>UDP-N-acetyl-alpha-D-glucosamine</name>
        <dbReference type="ChEBI" id="CHEBI:57705"/>
    </ligand>
</feature>
<feature type="binding site" evidence="18">
    <location>
        <position position="233"/>
    </location>
    <ligand>
        <name>Mg(2+)</name>
        <dbReference type="ChEBI" id="CHEBI:18420"/>
    </ligand>
</feature>
<evidence type="ECO:0000256" key="5">
    <source>
        <dbReference type="ARBA" id="ARBA00022679"/>
    </source>
</evidence>
<comment type="similarity">
    <text evidence="3 18">In the N-terminal section; belongs to the N-acetylglucosamine-1-phosphate uridyltransferase family.</text>
</comment>
<evidence type="ECO:0000313" key="21">
    <source>
        <dbReference type="Proteomes" id="UP000460272"/>
    </source>
</evidence>
<keyword evidence="8 18" id="KW-0677">Repeat</keyword>
<dbReference type="GO" id="GO:0006048">
    <property type="term" value="P:UDP-N-acetylglucosamine biosynthetic process"/>
    <property type="evidence" value="ECO:0007669"/>
    <property type="project" value="UniProtKB-UniPathway"/>
</dbReference>
<comment type="pathway">
    <text evidence="18">Bacterial outer membrane biogenesis; LPS lipid A biosynthesis.</text>
</comment>
<evidence type="ECO:0000256" key="15">
    <source>
        <dbReference type="ARBA" id="ARBA00048247"/>
    </source>
</evidence>
<dbReference type="InterPro" id="IPR011004">
    <property type="entry name" value="Trimer_LpxA-like_sf"/>
</dbReference>
<evidence type="ECO:0000256" key="13">
    <source>
        <dbReference type="ARBA" id="ARBA00023315"/>
    </source>
</evidence>
<evidence type="ECO:0000259" key="19">
    <source>
        <dbReference type="Pfam" id="PF12804"/>
    </source>
</evidence>
<keyword evidence="12 18" id="KW-0511">Multifunctional enzyme</keyword>
<evidence type="ECO:0000256" key="16">
    <source>
        <dbReference type="ARBA" id="ARBA00048493"/>
    </source>
</evidence>
<dbReference type="EMBL" id="RPFW01000003">
    <property type="protein sequence ID" value="TVZ03833.1"/>
    <property type="molecule type" value="Genomic_DNA"/>
</dbReference>
<dbReference type="PROSITE" id="PS00101">
    <property type="entry name" value="HEXAPEP_TRANSFERASES"/>
    <property type="match status" value="1"/>
</dbReference>
<dbReference type="GO" id="GO:0005737">
    <property type="term" value="C:cytoplasm"/>
    <property type="evidence" value="ECO:0007669"/>
    <property type="project" value="UniProtKB-SubCell"/>
</dbReference>
<comment type="caution">
    <text evidence="18">Lacks conserved residue(s) required for the propagation of feature annotation.</text>
</comment>
<comment type="function">
    <text evidence="17 18">Catalyzes the last two sequential reactions in the de novo biosynthetic pathway for UDP-N-acetylglucosamine (UDP-GlcNAc). The C-terminal domain catalyzes the transfer of acetyl group from acetyl coenzyme A to glucosamine-1-phosphate (GlcN-1-P) to produce N-acetylglucosamine-1-phosphate (GlcNAc-1-P), which is converted into UDP-GlcNAc by the transfer of uridine 5-monophosphate (from uridine 5-triphosphate), a reaction catalyzed by the N-terminal domain.</text>
</comment>
<feature type="binding site" evidence="18">
    <location>
        <position position="145"/>
    </location>
    <ligand>
        <name>UDP-N-acetyl-alpha-D-glucosamine</name>
        <dbReference type="ChEBI" id="CHEBI:57705"/>
    </ligand>
</feature>
<keyword evidence="14 18" id="KW-0961">Cell wall biogenesis/degradation</keyword>
<dbReference type="InterPro" id="IPR050065">
    <property type="entry name" value="GlmU-like"/>
</dbReference>
<dbReference type="EC" id="2.3.1.157" evidence="18"/>
<dbReference type="InterPro" id="IPR001451">
    <property type="entry name" value="Hexapep"/>
</dbReference>
<dbReference type="Gene3D" id="3.90.550.10">
    <property type="entry name" value="Spore Coat Polysaccharide Biosynthesis Protein SpsA, Chain A"/>
    <property type="match status" value="1"/>
</dbReference>
<dbReference type="InterPro" id="IPR018357">
    <property type="entry name" value="Hexapep_transf_CS"/>
</dbReference>
<keyword evidence="5 18" id="KW-0808">Transferase</keyword>
<feature type="region of interest" description="Linker" evidence="18">
    <location>
        <begin position="236"/>
        <end position="256"/>
    </location>
</feature>
<feature type="binding site" evidence="18">
    <location>
        <position position="382"/>
    </location>
    <ligand>
        <name>UDP-N-acetyl-alpha-D-glucosamine</name>
        <dbReference type="ChEBI" id="CHEBI:57705"/>
    </ligand>
</feature>
<dbReference type="CDD" id="cd03353">
    <property type="entry name" value="LbH_GlmU_C"/>
    <property type="match status" value="1"/>
</dbReference>
<feature type="binding site" evidence="18">
    <location>
        <position position="26"/>
    </location>
    <ligand>
        <name>UDP-N-acetyl-alpha-D-glucosamine</name>
        <dbReference type="ChEBI" id="CHEBI:57705"/>
    </ligand>
</feature>
<keyword evidence="11 18" id="KW-0573">Peptidoglycan synthesis</keyword>
<dbReference type="NCBIfam" id="TIGR01173">
    <property type="entry name" value="glmU"/>
    <property type="match status" value="1"/>
</dbReference>
<organism evidence="20 21">
    <name type="scientific">Trebonia kvetii</name>
    <dbReference type="NCBI Taxonomy" id="2480626"/>
    <lineage>
        <taxon>Bacteria</taxon>
        <taxon>Bacillati</taxon>
        <taxon>Actinomycetota</taxon>
        <taxon>Actinomycetes</taxon>
        <taxon>Streptosporangiales</taxon>
        <taxon>Treboniaceae</taxon>
        <taxon>Trebonia</taxon>
    </lineage>
</organism>
<name>A0A6P2C2V4_9ACTN</name>
<dbReference type="Pfam" id="PF00132">
    <property type="entry name" value="Hexapep"/>
    <property type="match status" value="1"/>
</dbReference>
<dbReference type="EC" id="2.7.7.23" evidence="18"/>
<feature type="binding site" evidence="18">
    <location>
        <position position="428"/>
    </location>
    <ligand>
        <name>acetyl-CoA</name>
        <dbReference type="ChEBI" id="CHEBI:57288"/>
    </ligand>
</feature>
<keyword evidence="13 18" id="KW-0012">Acyltransferase</keyword>
<feature type="domain" description="MobA-like NTP transferase" evidence="19">
    <location>
        <begin position="9"/>
        <end position="141"/>
    </location>
</feature>
<feature type="binding site" evidence="18">
    <location>
        <position position="160"/>
    </location>
    <ligand>
        <name>UDP-N-acetyl-alpha-D-glucosamine</name>
        <dbReference type="ChEBI" id="CHEBI:57705"/>
    </ligand>
</feature>
<dbReference type="HAMAP" id="MF_01631">
    <property type="entry name" value="GlmU"/>
    <property type="match status" value="1"/>
</dbReference>
<dbReference type="GO" id="GO:0000902">
    <property type="term" value="P:cell morphogenesis"/>
    <property type="evidence" value="ECO:0007669"/>
    <property type="project" value="UniProtKB-UniRule"/>
</dbReference>
<dbReference type="InterPro" id="IPR005882">
    <property type="entry name" value="Bifunctional_GlmU"/>
</dbReference>
<dbReference type="OrthoDB" id="9775031at2"/>
<dbReference type="GO" id="GO:0071555">
    <property type="term" value="P:cell wall organization"/>
    <property type="evidence" value="ECO:0007669"/>
    <property type="project" value="UniProtKB-KW"/>
</dbReference>
<accession>A0A6P2C2V4</accession>
<keyword evidence="6 18" id="KW-0548">Nucleotidyltransferase</keyword>
<keyword evidence="7 18" id="KW-0479">Metal-binding</keyword>
<keyword evidence="4 18" id="KW-0963">Cytoplasm</keyword>
<evidence type="ECO:0000256" key="10">
    <source>
        <dbReference type="ARBA" id="ARBA00022960"/>
    </source>
</evidence>
<dbReference type="Gene3D" id="2.160.10.10">
    <property type="entry name" value="Hexapeptide repeat proteins"/>
    <property type="match status" value="1"/>
</dbReference>
<comment type="catalytic activity">
    <reaction evidence="16 18">
        <text>N-acetyl-alpha-D-glucosamine 1-phosphate + UTP + H(+) = UDP-N-acetyl-alpha-D-glucosamine + diphosphate</text>
        <dbReference type="Rhea" id="RHEA:13509"/>
        <dbReference type="ChEBI" id="CHEBI:15378"/>
        <dbReference type="ChEBI" id="CHEBI:33019"/>
        <dbReference type="ChEBI" id="CHEBI:46398"/>
        <dbReference type="ChEBI" id="CHEBI:57705"/>
        <dbReference type="ChEBI" id="CHEBI:57776"/>
        <dbReference type="EC" id="2.7.7.23"/>
    </reaction>
</comment>
<dbReference type="CDD" id="cd02540">
    <property type="entry name" value="GT2_GlmU_N_bac"/>
    <property type="match status" value="1"/>
</dbReference>
<feature type="binding site" evidence="18">
    <location>
        <position position="385"/>
    </location>
    <ligand>
        <name>acetyl-CoA</name>
        <dbReference type="ChEBI" id="CHEBI:57288"/>
    </ligand>
</feature>
<proteinExistence type="inferred from homology"/>
<gene>
    <name evidence="18 20" type="primary">glmU</name>
    <name evidence="20" type="ORF">EAS64_15370</name>
</gene>
<dbReference type="UniPathway" id="UPA00973"/>
<dbReference type="GO" id="GO:0008360">
    <property type="term" value="P:regulation of cell shape"/>
    <property type="evidence" value="ECO:0007669"/>
    <property type="project" value="UniProtKB-KW"/>
</dbReference>
<evidence type="ECO:0000256" key="9">
    <source>
        <dbReference type="ARBA" id="ARBA00022842"/>
    </source>
</evidence>
<dbReference type="NCBIfam" id="NF010932">
    <property type="entry name" value="PRK14352.1"/>
    <property type="match status" value="1"/>
</dbReference>
<comment type="pathway">
    <text evidence="18">Nucleotide-sugar biosynthesis; UDP-N-acetyl-alpha-D-glucosamine biosynthesis; N-acetyl-alpha-D-glucosamine 1-phosphate from alpha-D-glucosamine 6-phosphate (route II): step 2/2.</text>
</comment>
<comment type="cofactor">
    <cofactor evidence="18">
        <name>Mg(2+)</name>
        <dbReference type="ChEBI" id="CHEBI:18420"/>
    </cofactor>
    <text evidence="18">Binds 1 Mg(2+) ion per subunit.</text>
</comment>
<dbReference type="GO" id="GO:0000287">
    <property type="term" value="F:magnesium ion binding"/>
    <property type="evidence" value="ECO:0007669"/>
    <property type="project" value="UniProtKB-UniRule"/>
</dbReference>
<evidence type="ECO:0000256" key="3">
    <source>
        <dbReference type="ARBA" id="ARBA00007947"/>
    </source>
</evidence>
<feature type="binding site" evidence="18">
    <location>
        <position position="109"/>
    </location>
    <ligand>
        <name>Mg(2+)</name>
        <dbReference type="ChEBI" id="CHEBI:18420"/>
    </ligand>
</feature>
<keyword evidence="9 18" id="KW-0460">Magnesium</keyword>
<keyword evidence="10 18" id="KW-0133">Cell shape</keyword>
<dbReference type="GO" id="GO:0019134">
    <property type="term" value="F:glucosamine-1-phosphate N-acetyltransferase activity"/>
    <property type="evidence" value="ECO:0007669"/>
    <property type="project" value="UniProtKB-UniRule"/>
</dbReference>
<feature type="binding site" evidence="18">
    <location>
        <position position="338"/>
    </location>
    <ligand>
        <name>UDP-N-acetyl-alpha-D-glucosamine</name>
        <dbReference type="ChEBI" id="CHEBI:57705"/>
    </ligand>
</feature>
<sequence>MSETSPAAVVILAAGEGTRMKSRTPKVLHTLAGRSLLGHAIATVDELEPQQLAVVVGHDRERVSAAALEQAPGAAIVVQERQLGTGHAVRMVLESVGTLSGTVIVTYADMPLLRGRTLAELAGRHAQAGNAVTVLTARGDFPGFGRIVRDAGGAFLRIVEERDATEAERAIDERNSGCYAFDAALLADAVKRITTNNSQREEYLTDVVEILRHDGHPVGTVLAADPVEIVGVNDRVQLAQARRALNERILEDWMRAGVTVIDPASVQVDVTVTAGQDAEIGPQTQLEGATVIGPGAKVGPGCLLTDTTVGEDAVVLHAVCRQAVIGPRATVGPFAYLRPGVRIEADAHIGTYVELKNAVVGPGAKVPHLTYVGDAHIGTGSNIGAGTIFANYDGVRKSPTTVGEHAFVGSNSVLVAPVTVGDGAYTAAGSVITEDVRSGDLGVARGRQHNSDGWVLSNRQETRSAEAAARTRSDEAK</sequence>
<dbReference type="Proteomes" id="UP000460272">
    <property type="component" value="Unassembled WGS sequence"/>
</dbReference>
<protein>
    <recommendedName>
        <fullName evidence="18">Bifunctional protein GlmU</fullName>
    </recommendedName>
    <domain>
        <recommendedName>
            <fullName evidence="18">UDP-N-acetylglucosamine pyrophosphorylase</fullName>
            <ecNumber evidence="18">2.7.7.23</ecNumber>
        </recommendedName>
        <alternativeName>
            <fullName evidence="18">N-acetylglucosamine-1-phosphate uridyltransferase</fullName>
        </alternativeName>
    </domain>
    <domain>
        <recommendedName>
            <fullName evidence="18">Glucosamine-1-phosphate N-acetyltransferase</fullName>
            <ecNumber evidence="18">2.3.1.157</ecNumber>
        </recommendedName>
    </domain>
</protein>
<comment type="similarity">
    <text evidence="2 18">In the C-terminal section; belongs to the transferase hexapeptide repeat family.</text>
</comment>
<evidence type="ECO:0000256" key="11">
    <source>
        <dbReference type="ARBA" id="ARBA00022984"/>
    </source>
</evidence>
<dbReference type="SUPFAM" id="SSF51161">
    <property type="entry name" value="Trimeric LpxA-like enzymes"/>
    <property type="match status" value="1"/>
</dbReference>
<reference evidence="20 21" key="1">
    <citation type="submission" date="2018-11" db="EMBL/GenBank/DDBJ databases">
        <title>Trebonia kvetii gen.nov., sp.nov., a novel acidophilic actinobacterium, and proposal of the new actinobacterial family Treboniaceae fam. nov.</title>
        <authorList>
            <person name="Rapoport D."/>
            <person name="Sagova-Mareckova M."/>
            <person name="Sedlacek I."/>
            <person name="Provaznik J."/>
            <person name="Kralova S."/>
            <person name="Pavlinic D."/>
            <person name="Benes V."/>
            <person name="Kopecky J."/>
        </authorList>
    </citation>
    <scope>NUCLEOTIDE SEQUENCE [LARGE SCALE GENOMIC DNA]</scope>
    <source>
        <strain evidence="20 21">15Tr583</strain>
    </source>
</reference>
<dbReference type="SUPFAM" id="SSF53448">
    <property type="entry name" value="Nucleotide-diphospho-sugar transferases"/>
    <property type="match status" value="1"/>
</dbReference>
<feature type="region of interest" description="Pyrophosphorylase" evidence="18">
    <location>
        <begin position="1"/>
        <end position="235"/>
    </location>
</feature>
<feature type="binding site" evidence="18">
    <location>
        <begin position="12"/>
        <end position="15"/>
    </location>
    <ligand>
        <name>UDP-N-acetyl-alpha-D-glucosamine</name>
        <dbReference type="ChEBI" id="CHEBI:57705"/>
    </ligand>
</feature>
<dbReference type="PANTHER" id="PTHR43584">
    <property type="entry name" value="NUCLEOTIDYL TRANSFERASE"/>
    <property type="match status" value="1"/>
</dbReference>
<dbReference type="GO" id="GO:0009252">
    <property type="term" value="P:peptidoglycan biosynthetic process"/>
    <property type="evidence" value="ECO:0007669"/>
    <property type="project" value="UniProtKB-UniRule"/>
</dbReference>
<feature type="binding site" evidence="18">
    <location>
        <position position="79"/>
    </location>
    <ligand>
        <name>UDP-N-acetyl-alpha-D-glucosamine</name>
        <dbReference type="ChEBI" id="CHEBI:57705"/>
    </ligand>
</feature>
<comment type="subunit">
    <text evidence="18">Homotrimer.</text>
</comment>
<evidence type="ECO:0000313" key="20">
    <source>
        <dbReference type="EMBL" id="TVZ03833.1"/>
    </source>
</evidence>
<dbReference type="GO" id="GO:0016020">
    <property type="term" value="C:membrane"/>
    <property type="evidence" value="ECO:0007669"/>
    <property type="project" value="GOC"/>
</dbReference>
<feature type="binding site" evidence="18">
    <location>
        <position position="410"/>
    </location>
    <ligand>
        <name>acetyl-CoA</name>
        <dbReference type="ChEBI" id="CHEBI:57288"/>
    </ligand>
</feature>
<dbReference type="Pfam" id="PF12804">
    <property type="entry name" value="NTP_transf_3"/>
    <property type="match status" value="1"/>
</dbReference>
<comment type="subcellular location">
    <subcellularLocation>
        <location evidence="1 18">Cytoplasm</location>
    </subcellularLocation>
</comment>
<dbReference type="RefSeq" id="WP_145853704.1">
    <property type="nucleotide sequence ID" value="NZ_RPFW01000003.1"/>
</dbReference>
<evidence type="ECO:0000256" key="6">
    <source>
        <dbReference type="ARBA" id="ARBA00022695"/>
    </source>
</evidence>
<feature type="binding site" evidence="18">
    <location>
        <position position="233"/>
    </location>
    <ligand>
        <name>UDP-N-acetyl-alpha-D-glucosamine</name>
        <dbReference type="ChEBI" id="CHEBI:57705"/>
    </ligand>
</feature>
<comment type="caution">
    <text evidence="20">The sequence shown here is derived from an EMBL/GenBank/DDBJ whole genome shotgun (WGS) entry which is preliminary data.</text>
</comment>
<evidence type="ECO:0000256" key="14">
    <source>
        <dbReference type="ARBA" id="ARBA00023316"/>
    </source>
</evidence>
<evidence type="ECO:0000256" key="17">
    <source>
        <dbReference type="ARBA" id="ARBA00049628"/>
    </source>
</evidence>
<feature type="binding site" evidence="18">
    <location>
        <begin position="391"/>
        <end position="392"/>
    </location>
    <ligand>
        <name>acetyl-CoA</name>
        <dbReference type="ChEBI" id="CHEBI:57288"/>
    </ligand>
</feature>
<dbReference type="AlphaFoldDB" id="A0A6P2C2V4"/>
<feature type="region of interest" description="N-acetyltransferase" evidence="18">
    <location>
        <begin position="257"/>
        <end position="477"/>
    </location>
</feature>
<feature type="binding site" evidence="18">
    <location>
        <position position="371"/>
    </location>
    <ligand>
        <name>UDP-N-acetyl-alpha-D-glucosamine</name>
        <dbReference type="ChEBI" id="CHEBI:57705"/>
    </ligand>
</feature>
<comment type="pathway">
    <text evidence="18">Nucleotide-sugar biosynthesis; UDP-N-acetyl-alpha-D-glucosamine biosynthesis; UDP-N-acetyl-alpha-D-glucosamine from N-acetyl-alpha-D-glucosamine 1-phosphate: step 1/1.</text>
</comment>
<dbReference type="GO" id="GO:0003977">
    <property type="term" value="F:UDP-N-acetylglucosamine diphosphorylase activity"/>
    <property type="evidence" value="ECO:0007669"/>
    <property type="project" value="UniProtKB-UniRule"/>
</dbReference>
<evidence type="ECO:0000256" key="12">
    <source>
        <dbReference type="ARBA" id="ARBA00023268"/>
    </source>
</evidence>
<dbReference type="InterPro" id="IPR029044">
    <property type="entry name" value="Nucleotide-diphossugar_trans"/>
</dbReference>
<dbReference type="UniPathway" id="UPA00113">
    <property type="reaction ID" value="UER00532"/>
</dbReference>
<dbReference type="GO" id="GO:0009245">
    <property type="term" value="P:lipid A biosynthetic process"/>
    <property type="evidence" value="ECO:0007669"/>
    <property type="project" value="UniProtKB-UniRule"/>
</dbReference>
<dbReference type="InterPro" id="IPR025877">
    <property type="entry name" value="MobA-like_NTP_Trfase"/>
</dbReference>
<feature type="binding site" evidence="18">
    <location>
        <begin position="84"/>
        <end position="85"/>
    </location>
    <ligand>
        <name>UDP-N-acetyl-alpha-D-glucosamine</name>
        <dbReference type="ChEBI" id="CHEBI:57705"/>
    </ligand>
</feature>
<feature type="binding site" evidence="18">
    <location>
        <position position="445"/>
    </location>
    <ligand>
        <name>acetyl-CoA</name>
        <dbReference type="ChEBI" id="CHEBI:57288"/>
    </ligand>
</feature>
<feature type="binding site" evidence="18">
    <location>
        <position position="175"/>
    </location>
    <ligand>
        <name>UDP-N-acetyl-alpha-D-glucosamine</name>
        <dbReference type="ChEBI" id="CHEBI:57705"/>
    </ligand>
</feature>
<evidence type="ECO:0000256" key="18">
    <source>
        <dbReference type="HAMAP-Rule" id="MF_01631"/>
    </source>
</evidence>
<feature type="active site" description="Proton acceptor" evidence="18">
    <location>
        <position position="368"/>
    </location>
</feature>
<evidence type="ECO:0000256" key="7">
    <source>
        <dbReference type="ARBA" id="ARBA00022723"/>
    </source>
</evidence>